<dbReference type="Proteomes" id="UP000195514">
    <property type="component" value="Chromosome I"/>
</dbReference>
<evidence type="ECO:0000259" key="4">
    <source>
        <dbReference type="SMART" id="SM00861"/>
    </source>
</evidence>
<keyword evidence="2 5" id="KW-0560">Oxidoreductase</keyword>
<dbReference type="InterPro" id="IPR005475">
    <property type="entry name" value="Transketolase-like_Pyr-bd"/>
</dbReference>
<organism evidence="5 6">
    <name type="scientific">Candidatus Brevifilum fermentans</name>
    <dbReference type="NCBI Taxonomy" id="1986204"/>
    <lineage>
        <taxon>Bacteria</taxon>
        <taxon>Bacillati</taxon>
        <taxon>Chloroflexota</taxon>
        <taxon>Anaerolineae</taxon>
        <taxon>Anaerolineales</taxon>
        <taxon>Anaerolineaceae</taxon>
        <taxon>Candidatus Brevifilum</taxon>
    </lineage>
</organism>
<evidence type="ECO:0000256" key="1">
    <source>
        <dbReference type="ARBA" id="ARBA00001964"/>
    </source>
</evidence>
<evidence type="ECO:0000313" key="6">
    <source>
        <dbReference type="Proteomes" id="UP000195514"/>
    </source>
</evidence>
<dbReference type="NCBIfam" id="NF006667">
    <property type="entry name" value="PRK09212.1"/>
    <property type="match status" value="1"/>
</dbReference>
<dbReference type="Gene3D" id="3.40.50.920">
    <property type="match status" value="1"/>
</dbReference>
<dbReference type="InterPro" id="IPR029061">
    <property type="entry name" value="THDP-binding"/>
</dbReference>
<accession>A0A1Y6K9T0</accession>
<dbReference type="EMBL" id="LT859958">
    <property type="protein sequence ID" value="SMX54790.1"/>
    <property type="molecule type" value="Genomic_DNA"/>
</dbReference>
<gene>
    <name evidence="5" type="primary">pdhB</name>
    <name evidence="5" type="ORF">CFX1CAM_1725</name>
</gene>
<dbReference type="SUPFAM" id="SSF52922">
    <property type="entry name" value="TK C-terminal domain-like"/>
    <property type="match status" value="1"/>
</dbReference>
<dbReference type="PANTHER" id="PTHR43257:SF2">
    <property type="entry name" value="PYRUVATE DEHYDROGENASE E1 COMPONENT SUBUNIT BETA"/>
    <property type="match status" value="1"/>
</dbReference>
<dbReference type="Gene3D" id="3.40.50.970">
    <property type="match status" value="1"/>
</dbReference>
<dbReference type="KEGG" id="abat:CFX1CAM_1725"/>
<name>A0A1Y6K9T0_9CHLR</name>
<protein>
    <submittedName>
        <fullName evidence="5">Pyruvate dehydrogenase E1 component beta subunit</fullName>
        <ecNumber evidence="5">1.2.4.1</ecNumber>
    </submittedName>
</protein>
<dbReference type="Pfam" id="PF02779">
    <property type="entry name" value="Transket_pyr"/>
    <property type="match status" value="1"/>
</dbReference>
<evidence type="ECO:0000256" key="2">
    <source>
        <dbReference type="ARBA" id="ARBA00023002"/>
    </source>
</evidence>
<keyword evidence="3" id="KW-0786">Thiamine pyrophosphate</keyword>
<dbReference type="SMART" id="SM00861">
    <property type="entry name" value="Transket_pyr"/>
    <property type="match status" value="1"/>
</dbReference>
<dbReference type="AlphaFoldDB" id="A0A1Y6K9T0"/>
<dbReference type="FunFam" id="3.40.50.920:FF:000001">
    <property type="entry name" value="Pyruvate dehydrogenase E1 beta subunit"/>
    <property type="match status" value="1"/>
</dbReference>
<sequence length="337" mass="37122">MLWKRKARANKMARMSMREAISAALWEEMERDERVFIMGEEVGVWGGTYAVTKGFYDRFGEKRVRDTPIAEAAIVGGAIGAAMTGARPIAELMTINFAFVAMDHIVNEAAKLHYMFAGQIKLPLVIRTVSGAGRQLGATHSQTPDAIFAHFPGLKVVSPGTPADAKGLLKSAIRSEDPVLFIENATLYQVKGEVPEDKDYLEPLGKSKVQREGDDVTIVTYSKMVPATLEAAERLSAEGIEAEVVDLRSLRPLDMDPVIASFKRTNRAVIVEEGWRSYGVGSEVSARIYELAFDYVDAPVKRVAQAEVPLPYNARLEQLALPQIEDIYQAAKEVLYG</sequence>
<dbReference type="GO" id="GO:0004739">
    <property type="term" value="F:pyruvate dehydrogenase (acetyl-transferring) activity"/>
    <property type="evidence" value="ECO:0007669"/>
    <property type="project" value="UniProtKB-EC"/>
</dbReference>
<dbReference type="InterPro" id="IPR033248">
    <property type="entry name" value="Transketolase_C"/>
</dbReference>
<comment type="cofactor">
    <cofactor evidence="1">
        <name>thiamine diphosphate</name>
        <dbReference type="ChEBI" id="CHEBI:58937"/>
    </cofactor>
</comment>
<evidence type="ECO:0000313" key="5">
    <source>
        <dbReference type="EMBL" id="SMX54790.1"/>
    </source>
</evidence>
<dbReference type="PANTHER" id="PTHR43257">
    <property type="entry name" value="PYRUVATE DEHYDROGENASE E1 COMPONENT BETA SUBUNIT"/>
    <property type="match status" value="1"/>
</dbReference>
<dbReference type="SUPFAM" id="SSF52518">
    <property type="entry name" value="Thiamin diphosphate-binding fold (THDP-binding)"/>
    <property type="match status" value="1"/>
</dbReference>
<dbReference type="EC" id="1.2.4.1" evidence="5"/>
<keyword evidence="5" id="KW-0670">Pyruvate</keyword>
<reference evidence="6" key="1">
    <citation type="submission" date="2017-05" db="EMBL/GenBank/DDBJ databases">
        <authorList>
            <person name="Kirkegaard R."/>
            <person name="Mcilroy J S."/>
        </authorList>
    </citation>
    <scope>NUCLEOTIDE SEQUENCE [LARGE SCALE GENOMIC DNA]</scope>
</reference>
<dbReference type="Pfam" id="PF02780">
    <property type="entry name" value="Transketolase_C"/>
    <property type="match status" value="1"/>
</dbReference>
<feature type="domain" description="Transketolase-like pyrimidine-binding" evidence="4">
    <location>
        <begin position="15"/>
        <end position="190"/>
    </location>
</feature>
<proteinExistence type="predicted"/>
<keyword evidence="6" id="KW-1185">Reference proteome</keyword>
<dbReference type="InterPro" id="IPR009014">
    <property type="entry name" value="Transketo_C/PFOR_II"/>
</dbReference>
<dbReference type="FunFam" id="3.40.50.970:FF:000001">
    <property type="entry name" value="Pyruvate dehydrogenase E1 beta subunit"/>
    <property type="match status" value="1"/>
</dbReference>
<dbReference type="CDD" id="cd07036">
    <property type="entry name" value="TPP_PYR_E1-PDHc-beta_like"/>
    <property type="match status" value="1"/>
</dbReference>
<evidence type="ECO:0000256" key="3">
    <source>
        <dbReference type="ARBA" id="ARBA00023052"/>
    </source>
</evidence>